<feature type="binding site" evidence="8">
    <location>
        <position position="61"/>
    </location>
    <ligand>
        <name>L-glutamine</name>
        <dbReference type="ChEBI" id="CHEBI:58359"/>
    </ligand>
</feature>
<proteinExistence type="inferred from homology"/>
<keyword evidence="3 8" id="KW-0436">Ligase</keyword>
<dbReference type="SMART" id="SM01097">
    <property type="entry name" value="CPSase_sm_chain"/>
    <property type="match status" value="1"/>
</dbReference>
<dbReference type="STRING" id="1280514.AXFE_23720"/>
<dbReference type="PANTHER" id="PTHR43418:SF7">
    <property type="entry name" value="CARBAMOYL-PHOSPHATE SYNTHASE SMALL CHAIN"/>
    <property type="match status" value="1"/>
</dbReference>
<feature type="region of interest" description="CPSase" evidence="8">
    <location>
        <begin position="1"/>
        <end position="187"/>
    </location>
</feature>
<dbReference type="PRINTS" id="PR00097">
    <property type="entry name" value="ANTSNTHASEII"/>
</dbReference>
<feature type="active site" evidence="8">
    <location>
        <position position="349"/>
    </location>
</feature>
<evidence type="ECO:0000256" key="6">
    <source>
        <dbReference type="ARBA" id="ARBA00022962"/>
    </source>
</evidence>
<dbReference type="GO" id="GO:0044205">
    <property type="term" value="P:'de novo' UMP biosynthetic process"/>
    <property type="evidence" value="ECO:0007669"/>
    <property type="project" value="UniProtKB-UniRule"/>
</dbReference>
<evidence type="ECO:0000256" key="4">
    <source>
        <dbReference type="ARBA" id="ARBA00022741"/>
    </source>
</evidence>
<feature type="domain" description="Carbamoyl-phosphate synthase small subunit N-terminal" evidence="9">
    <location>
        <begin position="11"/>
        <end position="147"/>
    </location>
</feature>
<dbReference type="UniPathway" id="UPA00070">
    <property type="reaction ID" value="UER00115"/>
</dbReference>
<comment type="function">
    <text evidence="8">Small subunit of the glutamine-dependent carbamoyl phosphate synthetase (CPSase). CPSase catalyzes the formation of carbamoyl phosphate from the ammonia moiety of glutamine, carbonate, and phosphate donated by ATP, constituting the first step of 2 biosynthetic pathways, one leading to arginine and/or urea and the other to pyrimidine nucleotides. The small subunit (glutamine amidotransferase) binds and cleaves glutamine to supply the large subunit with the substrate ammonia.</text>
</comment>
<feature type="binding site" evidence="8">
    <location>
        <position position="235"/>
    </location>
    <ligand>
        <name>L-glutamine</name>
        <dbReference type="ChEBI" id="CHEBI:58359"/>
    </ligand>
</feature>
<evidence type="ECO:0000256" key="8">
    <source>
        <dbReference type="HAMAP-Rule" id="MF_01209"/>
    </source>
</evidence>
<comment type="catalytic activity">
    <reaction evidence="8">
        <text>L-glutamine + H2O = L-glutamate + NH4(+)</text>
        <dbReference type="Rhea" id="RHEA:15889"/>
        <dbReference type="ChEBI" id="CHEBI:15377"/>
        <dbReference type="ChEBI" id="CHEBI:28938"/>
        <dbReference type="ChEBI" id="CHEBI:29985"/>
        <dbReference type="ChEBI" id="CHEBI:58359"/>
    </reaction>
</comment>
<sequence>MIFSEETFFSSDGYLVLSDGTFYEIEILSLSQKSYAGVVALGEVVFNTVLTGYQEVVTDPSYAGQFITFTTPEIGNYGCNFHDMESDRIWANAVAIRNYSGVRSNYRGEKSLLALCEESNVPLIQGLDTRALTRHIREHGAMPGVIGVGDPRELAKFATSEHSTDNKDLAAVVTRGNSFEVGEGPLVVAIDYGMKSSIIRYLAGRFRLRVVPATTSGAEILSYGPAGVFLSNGPGDPSALTYSNSQITEVLGKVPLFGICLGHQLLARAIGATTYKLNFGHHGGNHPVSRLSDQVVEITSQNHNYAVDRDSLSLAYGKSTITHVNLNDNVVEGFSLDDARAFSVQYHPEASPGPHDSLYLFDLFAKEVRSA</sequence>
<gene>
    <name evidence="8 10" type="primary">carA</name>
    <name evidence="10" type="ORF">AXFE_23720</name>
</gene>
<evidence type="ECO:0000313" key="10">
    <source>
        <dbReference type="EMBL" id="KJF16793.1"/>
    </source>
</evidence>
<keyword evidence="4 8" id="KW-0547">Nucleotide-binding</keyword>
<dbReference type="GO" id="GO:0006207">
    <property type="term" value="P:'de novo' pyrimidine nucleobase biosynthetic process"/>
    <property type="evidence" value="ECO:0007669"/>
    <property type="project" value="InterPro"/>
</dbReference>
<dbReference type="GO" id="GO:0005524">
    <property type="term" value="F:ATP binding"/>
    <property type="evidence" value="ECO:0007669"/>
    <property type="project" value="UniProtKB-UniRule"/>
</dbReference>
<dbReference type="PROSITE" id="PS51273">
    <property type="entry name" value="GATASE_TYPE_1"/>
    <property type="match status" value="1"/>
</dbReference>
<evidence type="ECO:0000256" key="2">
    <source>
        <dbReference type="ARBA" id="ARBA00007800"/>
    </source>
</evidence>
<name>A0A0D8HFU0_9ACTN</name>
<dbReference type="InterPro" id="IPR035686">
    <property type="entry name" value="CPSase_GATase1"/>
</dbReference>
<feature type="binding site" evidence="8">
    <location>
        <position position="302"/>
    </location>
    <ligand>
        <name>L-glutamine</name>
        <dbReference type="ChEBI" id="CHEBI:58359"/>
    </ligand>
</feature>
<feature type="binding site" evidence="8">
    <location>
        <position position="305"/>
    </location>
    <ligand>
        <name>L-glutamine</name>
        <dbReference type="ChEBI" id="CHEBI:58359"/>
    </ligand>
</feature>
<evidence type="ECO:0000256" key="3">
    <source>
        <dbReference type="ARBA" id="ARBA00022598"/>
    </source>
</evidence>
<dbReference type="PRINTS" id="PR00096">
    <property type="entry name" value="GATASE"/>
</dbReference>
<feature type="binding site" evidence="8">
    <location>
        <position position="233"/>
    </location>
    <ligand>
        <name>L-glutamine</name>
        <dbReference type="ChEBI" id="CHEBI:58359"/>
    </ligand>
</feature>
<keyword evidence="11" id="KW-1185">Reference proteome</keyword>
<comment type="subunit">
    <text evidence="8">Composed of two chains; the small (or glutamine) chain promotes the hydrolysis of glutamine to ammonia, which is used by the large (or ammonia) chain to synthesize carbamoyl phosphate. Tetramer of heterodimers (alpha,beta)4.</text>
</comment>
<dbReference type="Gene3D" id="3.50.30.20">
    <property type="entry name" value="Carbamoyl-phosphate synthase small subunit, N-terminal domain"/>
    <property type="match status" value="1"/>
</dbReference>
<dbReference type="GO" id="GO:0006541">
    <property type="term" value="P:glutamine metabolic process"/>
    <property type="evidence" value="ECO:0007669"/>
    <property type="project" value="InterPro"/>
</dbReference>
<comment type="pathway">
    <text evidence="8">Pyrimidine metabolism; UMP biosynthesis via de novo pathway; (S)-dihydroorotate from bicarbonate: step 1/3.</text>
</comment>
<feature type="active site" evidence="8">
    <location>
        <position position="347"/>
    </location>
</feature>
<dbReference type="EC" id="6.3.5.5" evidence="8"/>
<reference evidence="10 11" key="1">
    <citation type="submission" date="2015-01" db="EMBL/GenBank/DDBJ databases">
        <title>Draft genome of the acidophilic iron oxidizer Acidithrix ferrooxidans strain Py-F3.</title>
        <authorList>
            <person name="Poehlein A."/>
            <person name="Eisen S."/>
            <person name="Schloemann M."/>
            <person name="Johnson B.D."/>
            <person name="Daniel R."/>
            <person name="Muehling M."/>
        </authorList>
    </citation>
    <scope>NUCLEOTIDE SEQUENCE [LARGE SCALE GENOMIC DNA]</scope>
    <source>
        <strain evidence="10 11">Py-F3</strain>
    </source>
</reference>
<dbReference type="InterPro" id="IPR029062">
    <property type="entry name" value="Class_I_gatase-like"/>
</dbReference>
<dbReference type="UniPathway" id="UPA00068">
    <property type="reaction ID" value="UER00171"/>
</dbReference>
<dbReference type="RefSeq" id="WP_268749159.1">
    <property type="nucleotide sequence ID" value="NZ_JXYS01000074.1"/>
</dbReference>
<protein>
    <recommendedName>
        <fullName evidence="8">Carbamoyl phosphate synthase small chain</fullName>
        <ecNumber evidence="8">6.3.5.5</ecNumber>
    </recommendedName>
    <alternativeName>
        <fullName evidence="8">Carbamoyl phosphate synthetase glutamine chain</fullName>
    </alternativeName>
</protein>
<evidence type="ECO:0000259" key="9">
    <source>
        <dbReference type="SMART" id="SM01097"/>
    </source>
</evidence>
<dbReference type="InterPro" id="IPR002474">
    <property type="entry name" value="CarbamoylP_synth_ssu_N"/>
</dbReference>
<dbReference type="HAMAP" id="MF_01209">
    <property type="entry name" value="CPSase_S_chain"/>
    <property type="match status" value="1"/>
</dbReference>
<feature type="active site" description="Nucleophile" evidence="8">
    <location>
        <position position="260"/>
    </location>
</feature>
<feature type="binding site" evidence="8">
    <location>
        <position position="261"/>
    </location>
    <ligand>
        <name>L-glutamine</name>
        <dbReference type="ChEBI" id="CHEBI:58359"/>
    </ligand>
</feature>
<comment type="similarity">
    <text evidence="2 8">Belongs to the CarA family.</text>
</comment>
<evidence type="ECO:0000256" key="7">
    <source>
        <dbReference type="ARBA" id="ARBA00048816"/>
    </source>
</evidence>
<evidence type="ECO:0000256" key="5">
    <source>
        <dbReference type="ARBA" id="ARBA00022840"/>
    </source>
</evidence>
<dbReference type="PRINTS" id="PR00099">
    <property type="entry name" value="CPSGATASE"/>
</dbReference>
<dbReference type="EMBL" id="JXYS01000074">
    <property type="protein sequence ID" value="KJF16793.1"/>
    <property type="molecule type" value="Genomic_DNA"/>
</dbReference>
<dbReference type="NCBIfam" id="TIGR01368">
    <property type="entry name" value="CPSaseIIsmall"/>
    <property type="match status" value="1"/>
</dbReference>
<keyword evidence="8" id="KW-0665">Pyrimidine biosynthesis</keyword>
<dbReference type="SUPFAM" id="SSF52021">
    <property type="entry name" value="Carbamoyl phosphate synthetase, small subunit N-terminal domain"/>
    <property type="match status" value="1"/>
</dbReference>
<comment type="caution">
    <text evidence="10">The sequence shown here is derived from an EMBL/GenBank/DDBJ whole genome shotgun (WGS) entry which is preliminary data.</text>
</comment>
<keyword evidence="5 8" id="KW-0067">ATP-binding</keyword>
<dbReference type="InterPro" id="IPR050472">
    <property type="entry name" value="Anth_synth/Amidotransfase"/>
</dbReference>
<evidence type="ECO:0000256" key="1">
    <source>
        <dbReference type="ARBA" id="ARBA00005077"/>
    </source>
</evidence>
<evidence type="ECO:0000313" key="11">
    <source>
        <dbReference type="Proteomes" id="UP000032360"/>
    </source>
</evidence>
<comment type="catalytic activity">
    <reaction evidence="7 8">
        <text>hydrogencarbonate + L-glutamine + 2 ATP + H2O = carbamoyl phosphate + L-glutamate + 2 ADP + phosphate + 2 H(+)</text>
        <dbReference type="Rhea" id="RHEA:18633"/>
        <dbReference type="ChEBI" id="CHEBI:15377"/>
        <dbReference type="ChEBI" id="CHEBI:15378"/>
        <dbReference type="ChEBI" id="CHEBI:17544"/>
        <dbReference type="ChEBI" id="CHEBI:29985"/>
        <dbReference type="ChEBI" id="CHEBI:30616"/>
        <dbReference type="ChEBI" id="CHEBI:43474"/>
        <dbReference type="ChEBI" id="CHEBI:58228"/>
        <dbReference type="ChEBI" id="CHEBI:58359"/>
        <dbReference type="ChEBI" id="CHEBI:456216"/>
        <dbReference type="EC" id="6.3.5.5"/>
    </reaction>
</comment>
<dbReference type="Gene3D" id="3.40.50.880">
    <property type="match status" value="1"/>
</dbReference>
<dbReference type="PANTHER" id="PTHR43418">
    <property type="entry name" value="MULTIFUNCTIONAL TRYPTOPHAN BIOSYNTHESIS PROTEIN-RELATED"/>
    <property type="match status" value="1"/>
</dbReference>
<dbReference type="SUPFAM" id="SSF52317">
    <property type="entry name" value="Class I glutamine amidotransferase-like"/>
    <property type="match status" value="1"/>
</dbReference>
<dbReference type="InterPro" id="IPR006274">
    <property type="entry name" value="CarbamoylP_synth_ssu"/>
</dbReference>
<comment type="caution">
    <text evidence="8">Lacks conserved residue(s) required for the propagation of feature annotation.</text>
</comment>
<dbReference type="NCBIfam" id="NF009475">
    <property type="entry name" value="PRK12838.1"/>
    <property type="match status" value="1"/>
</dbReference>
<dbReference type="GO" id="GO:0006526">
    <property type="term" value="P:L-arginine biosynthetic process"/>
    <property type="evidence" value="ECO:0007669"/>
    <property type="project" value="UniProtKB-UniRule"/>
</dbReference>
<keyword evidence="8" id="KW-0055">Arginine biosynthesis</keyword>
<keyword evidence="8" id="KW-0028">Amino-acid biosynthesis</keyword>
<keyword evidence="6 8" id="KW-0315">Glutamine amidotransferase</keyword>
<dbReference type="AlphaFoldDB" id="A0A0D8HFU0"/>
<dbReference type="CDD" id="cd01744">
    <property type="entry name" value="GATase1_CPSase"/>
    <property type="match status" value="1"/>
</dbReference>
<organism evidence="10 11">
    <name type="scientific">Acidithrix ferrooxidans</name>
    <dbReference type="NCBI Taxonomy" id="1280514"/>
    <lineage>
        <taxon>Bacteria</taxon>
        <taxon>Bacillati</taxon>
        <taxon>Actinomycetota</taxon>
        <taxon>Acidimicrobiia</taxon>
        <taxon>Acidimicrobiales</taxon>
        <taxon>Acidimicrobiaceae</taxon>
        <taxon>Acidithrix</taxon>
    </lineage>
</organism>
<dbReference type="Proteomes" id="UP000032360">
    <property type="component" value="Unassembled WGS sequence"/>
</dbReference>
<dbReference type="Pfam" id="PF00117">
    <property type="entry name" value="GATase"/>
    <property type="match status" value="1"/>
</dbReference>
<feature type="binding site" evidence="8">
    <location>
        <position position="264"/>
    </location>
    <ligand>
        <name>L-glutamine</name>
        <dbReference type="ChEBI" id="CHEBI:58359"/>
    </ligand>
</feature>
<dbReference type="InterPro" id="IPR036480">
    <property type="entry name" value="CarbP_synth_ssu_N_sf"/>
</dbReference>
<accession>A0A0D8HFU0</accession>
<dbReference type="GO" id="GO:0004088">
    <property type="term" value="F:carbamoyl-phosphate synthase (glutamine-hydrolyzing) activity"/>
    <property type="evidence" value="ECO:0007669"/>
    <property type="project" value="UniProtKB-UniRule"/>
</dbReference>
<dbReference type="GO" id="GO:0004359">
    <property type="term" value="F:glutaminase activity"/>
    <property type="evidence" value="ECO:0007669"/>
    <property type="project" value="RHEA"/>
</dbReference>
<dbReference type="Pfam" id="PF00988">
    <property type="entry name" value="CPSase_sm_chain"/>
    <property type="match status" value="1"/>
</dbReference>
<dbReference type="PATRIC" id="fig|1280514.3.peg.3134"/>
<comment type="pathway">
    <text evidence="1 8">Amino-acid biosynthesis; L-arginine biosynthesis; carbamoyl phosphate from bicarbonate: step 1/1.</text>
</comment>
<dbReference type="InterPro" id="IPR017926">
    <property type="entry name" value="GATASE"/>
</dbReference>